<dbReference type="Proteomes" id="UP001153076">
    <property type="component" value="Unassembled WGS sequence"/>
</dbReference>
<evidence type="ECO:0000313" key="3">
    <source>
        <dbReference type="Proteomes" id="UP001153076"/>
    </source>
</evidence>
<organism evidence="2 3">
    <name type="scientific">Carnegiea gigantea</name>
    <dbReference type="NCBI Taxonomy" id="171969"/>
    <lineage>
        <taxon>Eukaryota</taxon>
        <taxon>Viridiplantae</taxon>
        <taxon>Streptophyta</taxon>
        <taxon>Embryophyta</taxon>
        <taxon>Tracheophyta</taxon>
        <taxon>Spermatophyta</taxon>
        <taxon>Magnoliopsida</taxon>
        <taxon>eudicotyledons</taxon>
        <taxon>Gunneridae</taxon>
        <taxon>Pentapetalae</taxon>
        <taxon>Caryophyllales</taxon>
        <taxon>Cactineae</taxon>
        <taxon>Cactaceae</taxon>
        <taxon>Cactoideae</taxon>
        <taxon>Echinocereeae</taxon>
        <taxon>Carnegiea</taxon>
    </lineage>
</organism>
<feature type="compositionally biased region" description="Polar residues" evidence="1">
    <location>
        <begin position="1"/>
        <end position="12"/>
    </location>
</feature>
<dbReference type="AlphaFoldDB" id="A0A9Q1GHD7"/>
<sequence length="168" mass="19460">MSSRTKYQQGAPNRNKHRKEKNGKIPIQWVVNKNGKGKKYHRLSQKGQHEEGHYESLKRKIWIEVLGSLLRLEHFQHLDLLRALKVIAKEGMNTIIMINERCEKCATKEIVEAINTENNYIRFKGVITGVNWIAELEKSMTIGPIQLNPWTLPLVSHKISRPITLKTS</sequence>
<protein>
    <submittedName>
        <fullName evidence="2">Uncharacterized protein</fullName>
    </submittedName>
</protein>
<proteinExistence type="predicted"/>
<evidence type="ECO:0000256" key="1">
    <source>
        <dbReference type="SAM" id="MobiDB-lite"/>
    </source>
</evidence>
<keyword evidence="3" id="KW-1185">Reference proteome</keyword>
<accession>A0A9Q1GHD7</accession>
<reference evidence="2" key="1">
    <citation type="submission" date="2022-04" db="EMBL/GenBank/DDBJ databases">
        <title>Carnegiea gigantea Genome sequencing and assembly v2.</title>
        <authorList>
            <person name="Copetti D."/>
            <person name="Sanderson M.J."/>
            <person name="Burquez A."/>
            <person name="Wojciechowski M.F."/>
        </authorList>
    </citation>
    <scope>NUCLEOTIDE SEQUENCE</scope>
    <source>
        <strain evidence="2">SGP5-SGP5p</strain>
        <tissue evidence="2">Aerial part</tissue>
    </source>
</reference>
<gene>
    <name evidence="2" type="ORF">Cgig2_032403</name>
</gene>
<evidence type="ECO:0000313" key="2">
    <source>
        <dbReference type="EMBL" id="KAJ8420625.1"/>
    </source>
</evidence>
<feature type="region of interest" description="Disordered" evidence="1">
    <location>
        <begin position="1"/>
        <end position="25"/>
    </location>
</feature>
<dbReference type="EMBL" id="JAKOGI010003282">
    <property type="protein sequence ID" value="KAJ8420625.1"/>
    <property type="molecule type" value="Genomic_DNA"/>
</dbReference>
<name>A0A9Q1GHD7_9CARY</name>
<comment type="caution">
    <text evidence="2">The sequence shown here is derived from an EMBL/GenBank/DDBJ whole genome shotgun (WGS) entry which is preliminary data.</text>
</comment>